<sequence>MKPGAKLFSVACETEVMVIRGTGEFDLCCGGSGMATSTPEARHESATDMDGGTLIGKRYVNEDGSIELLCTKPGRGSLMVGNSVLGIKQAQALPSSD</sequence>
<reference evidence="1 2" key="1">
    <citation type="submission" date="2019-08" db="EMBL/GenBank/DDBJ databases">
        <title>Parahaliea maris sp. nov., isolated from the surface seawater.</title>
        <authorList>
            <person name="Liu Y."/>
        </authorList>
    </citation>
    <scope>NUCLEOTIDE SEQUENCE [LARGE SCALE GENOMIC DNA]</scope>
    <source>
        <strain evidence="1 2">HSLHS9</strain>
    </source>
</reference>
<protein>
    <submittedName>
        <fullName evidence="1">Uncharacterized protein</fullName>
    </submittedName>
</protein>
<keyword evidence="2" id="KW-1185">Reference proteome</keyword>
<evidence type="ECO:0000313" key="1">
    <source>
        <dbReference type="EMBL" id="TXS95932.1"/>
    </source>
</evidence>
<dbReference type="EMBL" id="VRZA01000002">
    <property type="protein sequence ID" value="TXS95932.1"/>
    <property type="molecule type" value="Genomic_DNA"/>
</dbReference>
<dbReference type="Proteomes" id="UP000321039">
    <property type="component" value="Unassembled WGS sequence"/>
</dbReference>
<name>A0A5C9A7D7_9GAMM</name>
<proteinExistence type="predicted"/>
<accession>A0A5C9A7D7</accession>
<dbReference type="AlphaFoldDB" id="A0A5C9A7D7"/>
<gene>
    <name evidence="1" type="ORF">FV139_08240</name>
</gene>
<comment type="caution">
    <text evidence="1">The sequence shown here is derived from an EMBL/GenBank/DDBJ whole genome shotgun (WGS) entry which is preliminary data.</text>
</comment>
<organism evidence="1 2">
    <name type="scientific">Parahaliea maris</name>
    <dbReference type="NCBI Taxonomy" id="2716870"/>
    <lineage>
        <taxon>Bacteria</taxon>
        <taxon>Pseudomonadati</taxon>
        <taxon>Pseudomonadota</taxon>
        <taxon>Gammaproteobacteria</taxon>
        <taxon>Cellvibrionales</taxon>
        <taxon>Halieaceae</taxon>
        <taxon>Parahaliea</taxon>
    </lineage>
</organism>
<evidence type="ECO:0000313" key="2">
    <source>
        <dbReference type="Proteomes" id="UP000321039"/>
    </source>
</evidence>